<evidence type="ECO:0000256" key="1">
    <source>
        <dbReference type="SAM" id="Phobius"/>
    </source>
</evidence>
<dbReference type="AlphaFoldDB" id="A0A645BZQ7"/>
<dbReference type="GO" id="GO:0005886">
    <property type="term" value="C:plasma membrane"/>
    <property type="evidence" value="ECO:0007669"/>
    <property type="project" value="InterPro"/>
</dbReference>
<dbReference type="InterPro" id="IPR012651">
    <property type="entry name" value="Thia_Transptr_ThiT"/>
</dbReference>
<keyword evidence="1" id="KW-1133">Transmembrane helix</keyword>
<dbReference type="Pfam" id="PF09515">
    <property type="entry name" value="Thia_YuaJ"/>
    <property type="match status" value="1"/>
</dbReference>
<keyword evidence="1" id="KW-0472">Membrane</keyword>
<evidence type="ECO:0000313" key="2">
    <source>
        <dbReference type="EMBL" id="MPM71056.1"/>
    </source>
</evidence>
<dbReference type="GO" id="GO:0015234">
    <property type="term" value="F:thiamine transmembrane transporter activity"/>
    <property type="evidence" value="ECO:0007669"/>
    <property type="project" value="InterPro"/>
</dbReference>
<dbReference type="EMBL" id="VSSQ01023873">
    <property type="protein sequence ID" value="MPM71056.1"/>
    <property type="molecule type" value="Genomic_DNA"/>
</dbReference>
<keyword evidence="1" id="KW-0812">Transmembrane</keyword>
<proteinExistence type="predicted"/>
<feature type="transmembrane region" description="Helical" evidence="1">
    <location>
        <begin position="135"/>
        <end position="158"/>
    </location>
</feature>
<gene>
    <name evidence="2" type="ORF">SDC9_118019</name>
</gene>
<feature type="transmembrane region" description="Helical" evidence="1">
    <location>
        <begin position="71"/>
        <end position="89"/>
    </location>
</feature>
<reference evidence="2" key="1">
    <citation type="submission" date="2019-08" db="EMBL/GenBank/DDBJ databases">
        <authorList>
            <person name="Kucharzyk K."/>
            <person name="Murdoch R.W."/>
            <person name="Higgins S."/>
            <person name="Loffler F."/>
        </authorList>
    </citation>
    <scope>NUCLEOTIDE SEQUENCE</scope>
</reference>
<feature type="transmembrane region" description="Helical" evidence="1">
    <location>
        <begin position="44"/>
        <end position="65"/>
    </location>
</feature>
<accession>A0A645BZQ7</accession>
<evidence type="ECO:0008006" key="3">
    <source>
        <dbReference type="Google" id="ProtNLM"/>
    </source>
</evidence>
<sequence>MLVAFAVALDLSVFKFKIVPNGGSISLAMLPLFIVALRQGPLKGFIVTGIVYGFINCLVDGYGFVYFPFDYLLGFGSIAILGFFRKWILPSGKIGYNFKGILLLEIGVILSGMARIVASGISGVVFFGLTPHDSLIYQLLYIPASIGLCLVALIALYIPLQVINKRYPLIPNL</sequence>
<organism evidence="2">
    <name type="scientific">bioreactor metagenome</name>
    <dbReference type="NCBI Taxonomy" id="1076179"/>
    <lineage>
        <taxon>unclassified sequences</taxon>
        <taxon>metagenomes</taxon>
        <taxon>ecological metagenomes</taxon>
    </lineage>
</organism>
<comment type="caution">
    <text evidence="2">The sequence shown here is derived from an EMBL/GenBank/DDBJ whole genome shotgun (WGS) entry which is preliminary data.</text>
</comment>
<protein>
    <recommendedName>
        <fullName evidence="3">Thiamine transporter ThiT</fullName>
    </recommendedName>
</protein>
<feature type="transmembrane region" description="Helical" evidence="1">
    <location>
        <begin position="101"/>
        <end position="129"/>
    </location>
</feature>
<dbReference type="Gene3D" id="1.10.1760.20">
    <property type="match status" value="1"/>
</dbReference>
<feature type="transmembrane region" description="Helical" evidence="1">
    <location>
        <begin position="18"/>
        <end position="37"/>
    </location>
</feature>
<name>A0A645BZQ7_9ZZZZ</name>